<keyword evidence="2" id="KW-1185">Reference proteome</keyword>
<dbReference type="EMBL" id="KE345262">
    <property type="protein sequence ID" value="EXB97342.1"/>
    <property type="molecule type" value="Genomic_DNA"/>
</dbReference>
<sequence length="58" mass="6380">MSHEIQYLKCSDALFSSPTLNSSAAAAMWDVHVLADVRIAKILLAGNRILVRLYGHVL</sequence>
<evidence type="ECO:0000313" key="2">
    <source>
        <dbReference type="Proteomes" id="UP000030645"/>
    </source>
</evidence>
<dbReference type="AlphaFoldDB" id="W9RME3"/>
<protein>
    <submittedName>
        <fullName evidence="1">Uncharacterized protein</fullName>
    </submittedName>
</protein>
<dbReference type="Proteomes" id="UP000030645">
    <property type="component" value="Unassembled WGS sequence"/>
</dbReference>
<reference evidence="2" key="1">
    <citation type="submission" date="2013-01" db="EMBL/GenBank/DDBJ databases">
        <title>Draft Genome Sequence of a Mulberry Tree, Morus notabilis C.K. Schneid.</title>
        <authorList>
            <person name="He N."/>
            <person name="Zhao S."/>
        </authorList>
    </citation>
    <scope>NUCLEOTIDE SEQUENCE</scope>
</reference>
<organism evidence="1 2">
    <name type="scientific">Morus notabilis</name>
    <dbReference type="NCBI Taxonomy" id="981085"/>
    <lineage>
        <taxon>Eukaryota</taxon>
        <taxon>Viridiplantae</taxon>
        <taxon>Streptophyta</taxon>
        <taxon>Embryophyta</taxon>
        <taxon>Tracheophyta</taxon>
        <taxon>Spermatophyta</taxon>
        <taxon>Magnoliopsida</taxon>
        <taxon>eudicotyledons</taxon>
        <taxon>Gunneridae</taxon>
        <taxon>Pentapetalae</taxon>
        <taxon>rosids</taxon>
        <taxon>fabids</taxon>
        <taxon>Rosales</taxon>
        <taxon>Moraceae</taxon>
        <taxon>Moreae</taxon>
        <taxon>Morus</taxon>
    </lineage>
</organism>
<evidence type="ECO:0000313" key="1">
    <source>
        <dbReference type="EMBL" id="EXB97342.1"/>
    </source>
</evidence>
<accession>W9RME3</accession>
<gene>
    <name evidence="1" type="ORF">L484_024205</name>
</gene>
<proteinExistence type="predicted"/>
<name>W9RME3_9ROSA</name>